<evidence type="ECO:0000313" key="2">
    <source>
        <dbReference type="EMBL" id="EGG52778.1"/>
    </source>
</evidence>
<organism evidence="2 3">
    <name type="scientific">Paraprevotella xylaniphila YIT 11841</name>
    <dbReference type="NCBI Taxonomy" id="762982"/>
    <lineage>
        <taxon>Bacteria</taxon>
        <taxon>Pseudomonadati</taxon>
        <taxon>Bacteroidota</taxon>
        <taxon>Bacteroidia</taxon>
        <taxon>Bacteroidales</taxon>
        <taxon>Prevotellaceae</taxon>
        <taxon>Paraprevotella</taxon>
    </lineage>
</organism>
<dbReference type="Gene3D" id="3.40.630.30">
    <property type="match status" value="1"/>
</dbReference>
<feature type="domain" description="BioF2-like acetyltransferase" evidence="1">
    <location>
        <begin position="170"/>
        <end position="293"/>
    </location>
</feature>
<dbReference type="SUPFAM" id="SSF55729">
    <property type="entry name" value="Acyl-CoA N-acyltransferases (Nat)"/>
    <property type="match status" value="1"/>
</dbReference>
<proteinExistence type="predicted"/>
<comment type="caution">
    <text evidence="2">The sequence shown here is derived from an EMBL/GenBank/DDBJ whole genome shotgun (WGS) entry which is preliminary data.</text>
</comment>
<dbReference type="AlphaFoldDB" id="F3QVJ7"/>
<name>F3QVJ7_9BACT</name>
<reference evidence="2 3" key="1">
    <citation type="submission" date="2011-02" db="EMBL/GenBank/DDBJ databases">
        <authorList>
            <person name="Weinstock G."/>
            <person name="Sodergren E."/>
            <person name="Clifton S."/>
            <person name="Fulton L."/>
            <person name="Fulton B."/>
            <person name="Courtney L."/>
            <person name="Fronick C."/>
            <person name="Harrison M."/>
            <person name="Strong C."/>
            <person name="Farmer C."/>
            <person name="Delahaunty K."/>
            <person name="Markovic C."/>
            <person name="Hall O."/>
            <person name="Minx P."/>
            <person name="Tomlinson C."/>
            <person name="Mitreva M."/>
            <person name="Hou S."/>
            <person name="Chen J."/>
            <person name="Wollam A."/>
            <person name="Pepin K.H."/>
            <person name="Johnson M."/>
            <person name="Bhonagiri V."/>
            <person name="Zhang X."/>
            <person name="Suruliraj S."/>
            <person name="Warren W."/>
            <person name="Chinwalla A."/>
            <person name="Mardis E.R."/>
            <person name="Wilson R.K."/>
        </authorList>
    </citation>
    <scope>NUCLEOTIDE SEQUENCE [LARGE SCALE GENOMIC DNA]</scope>
    <source>
        <strain evidence="2 3">YIT 11841</strain>
    </source>
</reference>
<dbReference type="Proteomes" id="UP000005546">
    <property type="component" value="Unassembled WGS sequence"/>
</dbReference>
<evidence type="ECO:0000259" key="1">
    <source>
        <dbReference type="Pfam" id="PF13480"/>
    </source>
</evidence>
<protein>
    <recommendedName>
        <fullName evidence="1">BioF2-like acetyltransferase domain-containing protein</fullName>
    </recommendedName>
</protein>
<accession>F3QVJ7</accession>
<dbReference type="STRING" id="762982.HMPREF9442_02223"/>
<dbReference type="EMBL" id="AFBR01000065">
    <property type="protein sequence ID" value="EGG52778.1"/>
    <property type="molecule type" value="Genomic_DNA"/>
</dbReference>
<dbReference type="Pfam" id="PF13480">
    <property type="entry name" value="Acetyltransf_6"/>
    <property type="match status" value="1"/>
</dbReference>
<evidence type="ECO:0000313" key="3">
    <source>
        <dbReference type="Proteomes" id="UP000005546"/>
    </source>
</evidence>
<dbReference type="InterPro" id="IPR038740">
    <property type="entry name" value="BioF2-like_GNAT_dom"/>
</dbReference>
<dbReference type="HOGENOM" id="CLU_073603_0_0_10"/>
<sequence>MNRIGGVEMETRWEIKRYSDDCKEEWDGFVRESRNGTFLFMRGYMDYHADRFADFSLMAYRDGRLHALLPAHCTATEFCSHRGLTYGGVVTDEKMTAALMLGLFGEIFRYLRTYTSVVKWIYSPVPYIYARYPSEEDLYALYRFGARLSGRKVSTVIPSAAAWGFSTLRKRKVRCALREGLSIRQDDDFTSFWAVLEGNLMERHQSRPVHTLEEIMLLHRRFPQQILLYRVCRAAERTVAGCVLYVTERVVHVQYIGSTPEGRAYGAVDLLFHHLIHETYKDVSYFDMGTSVEEGGRVLNEGLIFQKEGFGGRAVVYDTYEMEV</sequence>
<dbReference type="InterPro" id="IPR016181">
    <property type="entry name" value="Acyl_CoA_acyltransferase"/>
</dbReference>
<dbReference type="eggNOG" id="COG3146">
    <property type="taxonomic scope" value="Bacteria"/>
</dbReference>
<keyword evidence="3" id="KW-1185">Reference proteome</keyword>
<gene>
    <name evidence="2" type="ORF">HMPREF9442_02223</name>
</gene>